<dbReference type="PROSITE" id="PS52050">
    <property type="entry name" value="WYL"/>
    <property type="match status" value="1"/>
</dbReference>
<dbReference type="Pfam" id="PF08279">
    <property type="entry name" value="HTH_11"/>
    <property type="match status" value="1"/>
</dbReference>
<dbReference type="RefSeq" id="WP_263076150.1">
    <property type="nucleotide sequence ID" value="NZ_CP089977.1"/>
</dbReference>
<feature type="domain" description="Helix-turn-helix type 11" evidence="1">
    <location>
        <begin position="12"/>
        <end position="48"/>
    </location>
</feature>
<keyword evidence="4" id="KW-1185">Reference proteome</keyword>
<dbReference type="Proteomes" id="UP001063782">
    <property type="component" value="Chromosome"/>
</dbReference>
<dbReference type="InterPro" id="IPR051534">
    <property type="entry name" value="CBASS_pafABC_assoc_protein"/>
</dbReference>
<dbReference type="InterPro" id="IPR026881">
    <property type="entry name" value="WYL_dom"/>
</dbReference>
<dbReference type="InterPro" id="IPR013196">
    <property type="entry name" value="HTH_11"/>
</dbReference>
<dbReference type="InterPro" id="IPR036390">
    <property type="entry name" value="WH_DNA-bd_sf"/>
</dbReference>
<dbReference type="Gene3D" id="1.10.10.10">
    <property type="entry name" value="Winged helix-like DNA-binding domain superfamily/Winged helix DNA-binding domain"/>
    <property type="match status" value="1"/>
</dbReference>
<dbReference type="EMBL" id="CP089977">
    <property type="protein sequence ID" value="UXZ04661.1"/>
    <property type="molecule type" value="Genomic_DNA"/>
</dbReference>
<accession>A0ABY6F3J5</accession>
<organism evidence="3 4">
    <name type="scientific">Moraxella nasicaprae</name>
    <dbReference type="NCBI Taxonomy" id="2904122"/>
    <lineage>
        <taxon>Bacteria</taxon>
        <taxon>Pseudomonadati</taxon>
        <taxon>Pseudomonadota</taxon>
        <taxon>Gammaproteobacteria</taxon>
        <taxon>Moraxellales</taxon>
        <taxon>Moraxellaceae</taxon>
        <taxon>Moraxella</taxon>
    </lineage>
</organism>
<dbReference type="InterPro" id="IPR036388">
    <property type="entry name" value="WH-like_DNA-bd_sf"/>
</dbReference>
<evidence type="ECO:0000259" key="2">
    <source>
        <dbReference type="Pfam" id="PF13280"/>
    </source>
</evidence>
<protein>
    <submittedName>
        <fullName evidence="3">WYL domain-containing protein</fullName>
    </submittedName>
</protein>
<gene>
    <name evidence="3" type="ORF">LU297_08840</name>
</gene>
<sequence>MSKSLHEKLAYRLADILTMLNTGESLSVDDLAQKYQVSRRTIMRDIDERLAFLPLEKQAGHYRLSVNYLGQLSYKDIRNFAQISGIAKLYPNLDVSFLREILDERAAQVYSVKGYTFEDATQFEDLISQIKQSIQEQREISFVYKGGSRQVKPYQIVHHRGCWYLAAVKDDELKAYRLSRMSKLSILAQKFDVQTEFVEQLKQSESIWFGKNKVEVILKVNATVAAHFAQRKLLPEQKLIKELDNGDLLLSSVIVDEKQIFPLVRYWLPHLKIISPDGWQERLEDGLKDYLGMGE</sequence>
<dbReference type="PANTHER" id="PTHR34580:SF1">
    <property type="entry name" value="PROTEIN PAFC"/>
    <property type="match status" value="1"/>
</dbReference>
<evidence type="ECO:0000313" key="3">
    <source>
        <dbReference type="EMBL" id="UXZ04661.1"/>
    </source>
</evidence>
<feature type="domain" description="WYL" evidence="2">
    <location>
        <begin position="126"/>
        <end position="184"/>
    </location>
</feature>
<dbReference type="PANTHER" id="PTHR34580">
    <property type="match status" value="1"/>
</dbReference>
<reference evidence="3" key="1">
    <citation type="submission" date="2021-12" db="EMBL/GenBank/DDBJ databases">
        <title>taxonomy of Moraxella sp. ZY201224.</title>
        <authorList>
            <person name="Li F."/>
        </authorList>
    </citation>
    <scope>NUCLEOTIDE SEQUENCE</scope>
    <source>
        <strain evidence="3">ZY201224</strain>
    </source>
</reference>
<evidence type="ECO:0000259" key="1">
    <source>
        <dbReference type="Pfam" id="PF08279"/>
    </source>
</evidence>
<name>A0ABY6F3J5_9GAMM</name>
<proteinExistence type="predicted"/>
<dbReference type="Pfam" id="PF13280">
    <property type="entry name" value="WYL"/>
    <property type="match status" value="1"/>
</dbReference>
<dbReference type="SUPFAM" id="SSF46785">
    <property type="entry name" value="Winged helix' DNA-binding domain"/>
    <property type="match status" value="1"/>
</dbReference>
<evidence type="ECO:0000313" key="4">
    <source>
        <dbReference type="Proteomes" id="UP001063782"/>
    </source>
</evidence>